<dbReference type="EMBL" id="WIXE01014103">
    <property type="protein sequence ID" value="KAK5974556.1"/>
    <property type="molecule type" value="Genomic_DNA"/>
</dbReference>
<gene>
    <name evidence="1" type="ORF">GCK32_000808</name>
</gene>
<protein>
    <submittedName>
        <fullName evidence="1">Uncharacterized protein</fullName>
    </submittedName>
</protein>
<accession>A0AAN8F7U7</accession>
<comment type="caution">
    <text evidence="1">The sequence shown here is derived from an EMBL/GenBank/DDBJ whole genome shotgun (WGS) entry which is preliminary data.</text>
</comment>
<name>A0AAN8F7U7_TRICO</name>
<reference evidence="1 2" key="1">
    <citation type="submission" date="2019-10" db="EMBL/GenBank/DDBJ databases">
        <title>Assembly and Annotation for the nematode Trichostrongylus colubriformis.</title>
        <authorList>
            <person name="Martin J."/>
        </authorList>
    </citation>
    <scope>NUCLEOTIDE SEQUENCE [LARGE SCALE GENOMIC DNA]</scope>
    <source>
        <strain evidence="1">G859</strain>
        <tissue evidence="1">Whole worm</tissue>
    </source>
</reference>
<dbReference type="AlphaFoldDB" id="A0AAN8F7U7"/>
<keyword evidence="2" id="KW-1185">Reference proteome</keyword>
<evidence type="ECO:0000313" key="2">
    <source>
        <dbReference type="Proteomes" id="UP001331761"/>
    </source>
</evidence>
<dbReference type="Proteomes" id="UP001331761">
    <property type="component" value="Unassembled WGS sequence"/>
</dbReference>
<organism evidence="1 2">
    <name type="scientific">Trichostrongylus colubriformis</name>
    <name type="common">Black scour worm</name>
    <dbReference type="NCBI Taxonomy" id="6319"/>
    <lineage>
        <taxon>Eukaryota</taxon>
        <taxon>Metazoa</taxon>
        <taxon>Ecdysozoa</taxon>
        <taxon>Nematoda</taxon>
        <taxon>Chromadorea</taxon>
        <taxon>Rhabditida</taxon>
        <taxon>Rhabditina</taxon>
        <taxon>Rhabditomorpha</taxon>
        <taxon>Strongyloidea</taxon>
        <taxon>Trichostrongylidae</taxon>
        <taxon>Trichostrongylus</taxon>
    </lineage>
</organism>
<evidence type="ECO:0000313" key="1">
    <source>
        <dbReference type="EMBL" id="KAK5974556.1"/>
    </source>
</evidence>
<proteinExistence type="predicted"/>
<sequence>MKNDLNRLRIIRKERMRVLKNYPTLDQHMPPGVFQKKLGHTCCLQIFQDGLRTRSAAKYSIHQLRAEGLKPVRFNKALCKLHWTAFSEELSKIAQGQVPW</sequence>